<dbReference type="OMA" id="QEHYIKE"/>
<reference evidence="2" key="2">
    <citation type="journal article" date="2009" name="Fungal Genet. Biol.">
        <title>The 2008 update of the Aspergillus nidulans genome annotation: a community effort.</title>
        <authorList>
            <person name="Wortman J.R."/>
            <person name="Gilsenan J.M."/>
            <person name="Joardar V."/>
            <person name="Deegan J."/>
            <person name="Clutterbuck J."/>
            <person name="Andersen M.R."/>
            <person name="Archer D."/>
            <person name="Bencina M."/>
            <person name="Braus G."/>
            <person name="Coutinho P."/>
            <person name="von Dohren H."/>
            <person name="Doonan J."/>
            <person name="Driessen A.J."/>
            <person name="Durek P."/>
            <person name="Espeso E."/>
            <person name="Fekete E."/>
            <person name="Flipphi M."/>
            <person name="Estrada C.G."/>
            <person name="Geysens S."/>
            <person name="Goldman G."/>
            <person name="de Groot P.W."/>
            <person name="Hansen K."/>
            <person name="Harris S.D."/>
            <person name="Heinekamp T."/>
            <person name="Helmstaedt K."/>
            <person name="Henrissat B."/>
            <person name="Hofmann G."/>
            <person name="Homan T."/>
            <person name="Horio T."/>
            <person name="Horiuchi H."/>
            <person name="James S."/>
            <person name="Jones M."/>
            <person name="Karaffa L."/>
            <person name="Karanyi Z."/>
            <person name="Kato M."/>
            <person name="Keller N."/>
            <person name="Kelly D.E."/>
            <person name="Kiel J.A."/>
            <person name="Kim J.M."/>
            <person name="van der Klei I.J."/>
            <person name="Klis F.M."/>
            <person name="Kovalchuk A."/>
            <person name="Krasevec N."/>
            <person name="Kubicek C.P."/>
            <person name="Liu B."/>
            <person name="Maccabe A."/>
            <person name="Meyer V."/>
            <person name="Mirabito P."/>
            <person name="Miskei M."/>
            <person name="Mos M."/>
            <person name="Mullins J."/>
            <person name="Nelson D.R."/>
            <person name="Nielsen J."/>
            <person name="Oakley B.R."/>
            <person name="Osmani S.A."/>
            <person name="Pakula T."/>
            <person name="Paszewski A."/>
            <person name="Paulsen I."/>
            <person name="Pilsyk S."/>
            <person name="Pocsi I."/>
            <person name="Punt P.J."/>
            <person name="Ram A.F."/>
            <person name="Ren Q."/>
            <person name="Robellet X."/>
            <person name="Robson G."/>
            <person name="Seiboth B."/>
            <person name="van Solingen P."/>
            <person name="Specht T."/>
            <person name="Sun J."/>
            <person name="Taheri-Talesh N."/>
            <person name="Takeshita N."/>
            <person name="Ussery D."/>
            <person name="vanKuyk P.A."/>
            <person name="Visser H."/>
            <person name="van de Vondervoort P.J."/>
            <person name="de Vries R.P."/>
            <person name="Walton J."/>
            <person name="Xiang X."/>
            <person name="Xiong Y."/>
            <person name="Zeng A.P."/>
            <person name="Brandt B.W."/>
            <person name="Cornell M.J."/>
            <person name="van den Hondel C.A."/>
            <person name="Visser J."/>
            <person name="Oliver S.G."/>
            <person name="Turner G."/>
        </authorList>
    </citation>
    <scope>GENOME REANNOTATION</scope>
    <source>
        <strain evidence="2">FGSC A4 / ATCC 38163 / CBS 112.46 / NRRL 194 / M139</strain>
    </source>
</reference>
<dbReference type="RefSeq" id="XP_664694.1">
    <property type="nucleotide sequence ID" value="XM_659602.1"/>
</dbReference>
<gene>
    <name evidence="1" type="ORF">ANIA_07090</name>
</gene>
<dbReference type="CDD" id="cd09272">
    <property type="entry name" value="RNase_HI_RT_Ty1"/>
    <property type="match status" value="1"/>
</dbReference>
<organism evidence="1 2">
    <name type="scientific">Emericella nidulans (strain FGSC A4 / ATCC 38163 / CBS 112.46 / NRRL 194 / M139)</name>
    <name type="common">Aspergillus nidulans</name>
    <dbReference type="NCBI Taxonomy" id="227321"/>
    <lineage>
        <taxon>Eukaryota</taxon>
        <taxon>Fungi</taxon>
        <taxon>Dikarya</taxon>
        <taxon>Ascomycota</taxon>
        <taxon>Pezizomycotina</taxon>
        <taxon>Eurotiomycetes</taxon>
        <taxon>Eurotiomycetidae</taxon>
        <taxon>Eurotiales</taxon>
        <taxon>Aspergillaceae</taxon>
        <taxon>Aspergillus</taxon>
        <taxon>Aspergillus subgen. Nidulantes</taxon>
    </lineage>
</organism>
<dbReference type="VEuPathDB" id="FungiDB:AN7090"/>
<dbReference type="HOGENOM" id="CLU_001650_6_0_1"/>
<reference evidence="2" key="1">
    <citation type="journal article" date="2005" name="Nature">
        <title>Sequencing of Aspergillus nidulans and comparative analysis with A. fumigatus and A. oryzae.</title>
        <authorList>
            <person name="Galagan J.E."/>
            <person name="Calvo S.E."/>
            <person name="Cuomo C."/>
            <person name="Ma L.J."/>
            <person name="Wortman J.R."/>
            <person name="Batzoglou S."/>
            <person name="Lee S.I."/>
            <person name="Basturkmen M."/>
            <person name="Spevak C.C."/>
            <person name="Clutterbuck J."/>
            <person name="Kapitonov V."/>
            <person name="Jurka J."/>
            <person name="Scazzocchio C."/>
            <person name="Farman M."/>
            <person name="Butler J."/>
            <person name="Purcell S."/>
            <person name="Harris S."/>
            <person name="Braus G.H."/>
            <person name="Draht O."/>
            <person name="Busch S."/>
            <person name="D'Enfert C."/>
            <person name="Bouchier C."/>
            <person name="Goldman G.H."/>
            <person name="Bell-Pedersen D."/>
            <person name="Griffiths-Jones S."/>
            <person name="Doonan J.H."/>
            <person name="Yu J."/>
            <person name="Vienken K."/>
            <person name="Pain A."/>
            <person name="Freitag M."/>
            <person name="Selker E.U."/>
            <person name="Archer D.B."/>
            <person name="Penalva M.A."/>
            <person name="Oakley B.R."/>
            <person name="Momany M."/>
            <person name="Tanaka T."/>
            <person name="Kumagai T."/>
            <person name="Asai K."/>
            <person name="Machida M."/>
            <person name="Nierman W.C."/>
            <person name="Denning D.W."/>
            <person name="Caddick M."/>
            <person name="Hynes M."/>
            <person name="Paoletti M."/>
            <person name="Fischer R."/>
            <person name="Miller B."/>
            <person name="Dyer P."/>
            <person name="Sachs M.S."/>
            <person name="Osmani S.A."/>
            <person name="Birren B.W."/>
        </authorList>
    </citation>
    <scope>NUCLEOTIDE SEQUENCE [LARGE SCALE GENOMIC DNA]</scope>
    <source>
        <strain evidence="2">FGSC A4 / ATCC 38163 / CBS 112.46 / NRRL 194 / M139</strain>
    </source>
</reference>
<dbReference type="OrthoDB" id="4496038at2759"/>
<dbReference type="Proteomes" id="UP000000560">
    <property type="component" value="Chromosome IV"/>
</dbReference>
<evidence type="ECO:0000313" key="2">
    <source>
        <dbReference type="Proteomes" id="UP000000560"/>
    </source>
</evidence>
<dbReference type="PANTHER" id="PTHR11439:SF483">
    <property type="entry name" value="PEPTIDE SYNTHASE GLIP-LIKE, PUTATIVE (AFU_ORTHOLOGUE AFUA_3G12920)-RELATED"/>
    <property type="match status" value="1"/>
</dbReference>
<proteinExistence type="predicted"/>
<evidence type="ECO:0000313" key="1">
    <source>
        <dbReference type="EMBL" id="CBF79105.1"/>
    </source>
</evidence>
<sequence>MIVGEKAQNAVQALESLKSRFEIKEAPEFKRYLGMNIKTTPTGIHLSQEDQIDDIINSFGLHDAHPTKSPLDPGTVIDDAPDLKINIKEYQRANIEPPKAFSDSDWGGPHTKARRSVGGYVFKLAGGPIAWQSKRQTCVATSSNEAEYIAASEASREAYWIREIMKDLRLFDDQHAPGIPLHMDNKGAIDLTMSDIQTKRSKHIDIRYHYTRDMVDQGIIHIKQIPTAEMVADGCTKPLGSEAHSHFIRLLGLRNDD</sequence>
<protein>
    <submittedName>
        <fullName evidence="1">Nonribosomal peptide synthase GliP-like, putative (AFU_orthologue AFUA_3G12920)</fullName>
    </submittedName>
</protein>
<dbReference type="GeneID" id="2869930"/>
<name>Q5AX90_EMENI</name>
<accession>Q5AX90</accession>
<keyword evidence="2" id="KW-1185">Reference proteome</keyword>
<dbReference type="AlphaFoldDB" id="Q5AX90"/>
<dbReference type="InParanoid" id="Q5AX90"/>
<accession>C8VDE6</accession>
<dbReference type="eggNOG" id="KOG0017">
    <property type="taxonomic scope" value="Eukaryota"/>
</dbReference>
<dbReference type="KEGG" id="ani:ANIA_07090"/>
<dbReference type="EMBL" id="BN001304">
    <property type="protein sequence ID" value="CBF79105.1"/>
    <property type="molecule type" value="Genomic_DNA"/>
</dbReference>
<dbReference type="PANTHER" id="PTHR11439">
    <property type="entry name" value="GAG-POL-RELATED RETROTRANSPOSON"/>
    <property type="match status" value="1"/>
</dbReference>